<organism evidence="3 4">
    <name type="scientific">Rhizopogon vinicolor AM-OR11-026</name>
    <dbReference type="NCBI Taxonomy" id="1314800"/>
    <lineage>
        <taxon>Eukaryota</taxon>
        <taxon>Fungi</taxon>
        <taxon>Dikarya</taxon>
        <taxon>Basidiomycota</taxon>
        <taxon>Agaricomycotina</taxon>
        <taxon>Agaricomycetes</taxon>
        <taxon>Agaricomycetidae</taxon>
        <taxon>Boletales</taxon>
        <taxon>Suillineae</taxon>
        <taxon>Rhizopogonaceae</taxon>
        <taxon>Rhizopogon</taxon>
    </lineage>
</organism>
<dbReference type="OrthoDB" id="3208947at2759"/>
<dbReference type="Gene3D" id="3.80.10.10">
    <property type="entry name" value="Ribonuclease Inhibitor"/>
    <property type="match status" value="1"/>
</dbReference>
<gene>
    <name evidence="3" type="ORF">K503DRAFT_781301</name>
</gene>
<evidence type="ECO:0000313" key="4">
    <source>
        <dbReference type="Proteomes" id="UP000092154"/>
    </source>
</evidence>
<evidence type="ECO:0000256" key="1">
    <source>
        <dbReference type="SAM" id="Coils"/>
    </source>
</evidence>
<dbReference type="SUPFAM" id="SSF81383">
    <property type="entry name" value="F-box domain"/>
    <property type="match status" value="1"/>
</dbReference>
<dbReference type="EMBL" id="KV448207">
    <property type="protein sequence ID" value="OAX40565.1"/>
    <property type="molecule type" value="Genomic_DNA"/>
</dbReference>
<protein>
    <submittedName>
        <fullName evidence="3">Uncharacterized protein</fullName>
    </submittedName>
</protein>
<accession>A0A1B7N6T2</accession>
<reference evidence="3 4" key="1">
    <citation type="submission" date="2016-06" db="EMBL/GenBank/DDBJ databases">
        <title>Comparative genomics of the ectomycorrhizal sister species Rhizopogon vinicolor and Rhizopogon vesiculosus (Basidiomycota: Boletales) reveals a divergence of the mating type B locus.</title>
        <authorList>
            <consortium name="DOE Joint Genome Institute"/>
            <person name="Mujic A.B."/>
            <person name="Kuo A."/>
            <person name="Tritt A."/>
            <person name="Lipzen A."/>
            <person name="Chen C."/>
            <person name="Johnson J."/>
            <person name="Sharma A."/>
            <person name="Barry K."/>
            <person name="Grigoriev I.V."/>
            <person name="Spatafora J.W."/>
        </authorList>
    </citation>
    <scope>NUCLEOTIDE SEQUENCE [LARGE SCALE GENOMIC DNA]</scope>
    <source>
        <strain evidence="3 4">AM-OR11-026</strain>
    </source>
</reference>
<evidence type="ECO:0000313" key="3">
    <source>
        <dbReference type="EMBL" id="OAX40565.1"/>
    </source>
</evidence>
<feature type="region of interest" description="Disordered" evidence="2">
    <location>
        <begin position="215"/>
        <end position="238"/>
    </location>
</feature>
<feature type="region of interest" description="Disordered" evidence="2">
    <location>
        <begin position="169"/>
        <end position="190"/>
    </location>
</feature>
<keyword evidence="4" id="KW-1185">Reference proteome</keyword>
<proteinExistence type="predicted"/>
<feature type="compositionally biased region" description="Pro residues" evidence="2">
    <location>
        <begin position="179"/>
        <end position="190"/>
    </location>
</feature>
<evidence type="ECO:0000256" key="2">
    <source>
        <dbReference type="SAM" id="MobiDB-lite"/>
    </source>
</evidence>
<dbReference type="InParanoid" id="A0A1B7N6T2"/>
<dbReference type="Proteomes" id="UP000092154">
    <property type="component" value="Unassembled WGS sequence"/>
</dbReference>
<dbReference type="InterPro" id="IPR036047">
    <property type="entry name" value="F-box-like_dom_sf"/>
</dbReference>
<sequence length="637" mass="71345">MTPFAYLVDYPEPPTDAAVADARRELQAQQEQLLALSEKITSEEDALTQIVADGKRAIRDLRREKSVLEKRVSYTKAYISPIRRLPHELLRYIFLFNFDDHPCCAWVLAAVCSLWRRLTLSMPRMWSKIRLVTNQSATADTVRLWLERSGDKVPLDIEIYLRVTGLSNEGSSNRTRPVSPTPWLQPPSPPPHYVIPHAPGTAILLPPAHTPIIVPQSPSHHDSWGSPPPPSSRNTPQVQRNAHWGHIAIFYLIEQMHRWERFVFRFDRQFPSMSALKSIAGDAPMLREFEISCAETIYASEWPWIPSSSPATSMALGKLESLMLHHVPFKWSSPIFKTNLRSLNLRSLPSNHLPLDRIMHVIASNPELESLTLHFAVALPAILPLVQTPLPRLRELTFGGHYYMAQLADSLVLPSLDILNLDVEARDPIEDTITNLLQRSNNPPITRLSVSYGSTSSSTLYYGPGGVVISWGFLTDLNHLESLSIGGTPLEPFLTALGMPDEEQTHWACPNLTTVAMRSCHAHSDGIAKLVQLVEARNPETGSATMVNGVIPTRLQHLELYDCATLGQDVIEWLKKRVDEVICTEPSTRGSSCCGLGPSGDYVKPLIYVRQTTRLDCPASNATKMKHVTSYLKRGRM</sequence>
<dbReference type="InterPro" id="IPR032675">
    <property type="entry name" value="LRR_dom_sf"/>
</dbReference>
<keyword evidence="1" id="KW-0175">Coiled coil</keyword>
<feature type="coiled-coil region" evidence="1">
    <location>
        <begin position="19"/>
        <end position="71"/>
    </location>
</feature>
<name>A0A1B7N6T2_9AGAM</name>
<dbReference type="SUPFAM" id="SSF52047">
    <property type="entry name" value="RNI-like"/>
    <property type="match status" value="1"/>
</dbReference>
<dbReference type="AlphaFoldDB" id="A0A1B7N6T2"/>
<dbReference type="STRING" id="1314800.A0A1B7N6T2"/>